<dbReference type="RefSeq" id="WP_144261593.1">
    <property type="nucleotide sequence ID" value="NZ_QMDX01000003.1"/>
</dbReference>
<dbReference type="EMBL" id="QMDX01000003">
    <property type="protein sequence ID" value="TSD14875.1"/>
    <property type="molecule type" value="Genomic_DNA"/>
</dbReference>
<dbReference type="AlphaFoldDB" id="A0A554NC13"/>
<gene>
    <name evidence="2" type="ORF">DP107_07930</name>
</gene>
<evidence type="ECO:0000256" key="1">
    <source>
        <dbReference type="SAM" id="Phobius"/>
    </source>
</evidence>
<organism evidence="2 3">
    <name type="scientific">Haloglomus irregulare</name>
    <dbReference type="NCBI Taxonomy" id="2234134"/>
    <lineage>
        <taxon>Archaea</taxon>
        <taxon>Methanobacteriati</taxon>
        <taxon>Methanobacteriota</taxon>
        <taxon>Stenosarchaea group</taxon>
        <taxon>Halobacteria</taxon>
        <taxon>Halobacteriales</taxon>
        <taxon>Natronomonadaceae</taxon>
        <taxon>Haloglomus</taxon>
    </lineage>
</organism>
<accession>A0A554NC13</accession>
<dbReference type="Proteomes" id="UP000319894">
    <property type="component" value="Unassembled WGS sequence"/>
</dbReference>
<feature type="transmembrane region" description="Helical" evidence="1">
    <location>
        <begin position="20"/>
        <end position="39"/>
    </location>
</feature>
<feature type="transmembrane region" description="Helical" evidence="1">
    <location>
        <begin position="77"/>
        <end position="100"/>
    </location>
</feature>
<keyword evidence="1" id="KW-0472">Membrane</keyword>
<keyword evidence="1" id="KW-1133">Transmembrane helix</keyword>
<feature type="transmembrane region" description="Helical" evidence="1">
    <location>
        <begin position="112"/>
        <end position="130"/>
    </location>
</feature>
<evidence type="ECO:0000313" key="2">
    <source>
        <dbReference type="EMBL" id="TSD14875.1"/>
    </source>
</evidence>
<keyword evidence="3" id="KW-1185">Reference proteome</keyword>
<comment type="caution">
    <text evidence="2">The sequence shown here is derived from an EMBL/GenBank/DDBJ whole genome shotgun (WGS) entry which is preliminary data.</text>
</comment>
<evidence type="ECO:0000313" key="3">
    <source>
        <dbReference type="Proteomes" id="UP000319894"/>
    </source>
</evidence>
<feature type="transmembrane region" description="Helical" evidence="1">
    <location>
        <begin position="51"/>
        <end position="70"/>
    </location>
</feature>
<reference evidence="2 3" key="1">
    <citation type="submission" date="2018-06" db="EMBL/GenBank/DDBJ databases">
        <title>Natronomonas sp. F16-60 a new haloarchaeon isolated from a solar saltern of Isla Cristina, Huelva, Spain.</title>
        <authorList>
            <person name="Duran-Viseras A."/>
            <person name="Sanchez-Porro C."/>
            <person name="Ventosa A."/>
        </authorList>
    </citation>
    <scope>NUCLEOTIDE SEQUENCE [LARGE SCALE GENOMIC DNA]</scope>
    <source>
        <strain evidence="2 3">F16-60</strain>
    </source>
</reference>
<proteinExistence type="predicted"/>
<sequence>MATAGDEPAAARERDSLARLLAFWLLAGFPLFGTGATLAETLGPVVPLSDLGFGLLFGTSVAVVPWVLGLRPKLRSCLGFLLLDLVLGVTLFVWLAGLGLTIDGWTAVGTEIAHTGLAALLAFGVPWGRVRRRVERYLNPAAAGTEP</sequence>
<name>A0A554NC13_9EURY</name>
<keyword evidence="1" id="KW-0812">Transmembrane</keyword>
<protein>
    <submittedName>
        <fullName evidence="2">Uncharacterized protein</fullName>
    </submittedName>
</protein>
<dbReference type="InParanoid" id="A0A554NC13"/>